<dbReference type="AlphaFoldDB" id="A0A9P7HE24"/>
<feature type="region of interest" description="Disordered" evidence="1">
    <location>
        <begin position="1"/>
        <end position="32"/>
    </location>
</feature>
<dbReference type="OrthoDB" id="10622771at2759"/>
<organism evidence="2 3">
    <name type="scientific">Fusarium xylarioides</name>
    <dbReference type="NCBI Taxonomy" id="221167"/>
    <lineage>
        <taxon>Eukaryota</taxon>
        <taxon>Fungi</taxon>
        <taxon>Dikarya</taxon>
        <taxon>Ascomycota</taxon>
        <taxon>Pezizomycotina</taxon>
        <taxon>Sordariomycetes</taxon>
        <taxon>Hypocreomycetidae</taxon>
        <taxon>Hypocreales</taxon>
        <taxon>Nectriaceae</taxon>
        <taxon>Fusarium</taxon>
        <taxon>Fusarium fujikuroi species complex</taxon>
    </lineage>
</organism>
<dbReference type="Proteomes" id="UP000750502">
    <property type="component" value="Unassembled WGS sequence"/>
</dbReference>
<evidence type="ECO:0000256" key="1">
    <source>
        <dbReference type="SAM" id="MobiDB-lite"/>
    </source>
</evidence>
<comment type="caution">
    <text evidence="2">The sequence shown here is derived from an EMBL/GenBank/DDBJ whole genome shotgun (WGS) entry which is preliminary data.</text>
</comment>
<feature type="compositionally biased region" description="Polar residues" evidence="1">
    <location>
        <begin position="74"/>
        <end position="83"/>
    </location>
</feature>
<name>A0A9P7HE24_9HYPO</name>
<feature type="region of interest" description="Disordered" evidence="1">
    <location>
        <begin position="51"/>
        <end position="112"/>
    </location>
</feature>
<keyword evidence="3" id="KW-1185">Reference proteome</keyword>
<gene>
    <name evidence="2" type="ORF">H9Q72_013838</name>
</gene>
<evidence type="ECO:0000313" key="3">
    <source>
        <dbReference type="Proteomes" id="UP000750502"/>
    </source>
</evidence>
<evidence type="ECO:0000313" key="2">
    <source>
        <dbReference type="EMBL" id="KAG5758022.1"/>
    </source>
</evidence>
<accession>A0A9P7HE24</accession>
<reference evidence="2" key="2">
    <citation type="submission" date="2020-10" db="EMBL/GenBank/DDBJ databases">
        <authorList>
            <person name="Peck L.D."/>
            <person name="Nowell R.W."/>
            <person name="Flood J."/>
            <person name="Ryan M.J."/>
            <person name="Barraclough T.G."/>
        </authorList>
    </citation>
    <scope>NUCLEOTIDE SEQUENCE</scope>
    <source>
        <strain evidence="2">IMI 127659i</strain>
    </source>
</reference>
<proteinExistence type="predicted"/>
<sequence length="242" mass="27695">MKFKETKPLNVQHHSPSALNHPAGPSGFAKLGAPKLGPFLADTLWSLGHKSHTAKRRNSTEIGPAVSKKPKTVISDSDSSCAFTSDEGNRPDECRPDECRPEEENPNAPFSSDTIFAEDQFARVVDKVLRLCEKHNVHLFEKYLDRFYDKTRTGDAAIRLQYDQLHRENEDLRRQIGELYGYNSELREENLGLRRRESKLVDELRQILDRDSDFKTFIKDYLEESTQKILEAVTSAQEEEAT</sequence>
<reference evidence="2" key="1">
    <citation type="journal article" date="2020" name="bioRxiv">
        <title>Historical genomics reveals the evolutionary mechanisms behind multiple outbreaks of the host-specific coffee wilt pathogen Fusarium xylarioides.</title>
        <authorList>
            <person name="Peck D."/>
            <person name="Nowell R.W."/>
            <person name="Flood J."/>
            <person name="Ryan M.J."/>
            <person name="Barraclough T.G."/>
        </authorList>
    </citation>
    <scope>NUCLEOTIDE SEQUENCE</scope>
    <source>
        <strain evidence="2">IMI 127659i</strain>
    </source>
</reference>
<feature type="compositionally biased region" description="Basic and acidic residues" evidence="1">
    <location>
        <begin position="87"/>
        <end position="103"/>
    </location>
</feature>
<protein>
    <submittedName>
        <fullName evidence="2">Uncharacterized protein</fullName>
    </submittedName>
</protein>
<dbReference type="EMBL" id="JADFTT010000918">
    <property type="protein sequence ID" value="KAG5758022.1"/>
    <property type="molecule type" value="Genomic_DNA"/>
</dbReference>